<dbReference type="OrthoDB" id="9789527at2"/>
<dbReference type="GO" id="GO:0042910">
    <property type="term" value="F:xenobiotic transmembrane transporter activity"/>
    <property type="evidence" value="ECO:0007669"/>
    <property type="project" value="InterPro"/>
</dbReference>
<dbReference type="GO" id="GO:0005886">
    <property type="term" value="C:plasma membrane"/>
    <property type="evidence" value="ECO:0007669"/>
    <property type="project" value="TreeGrafter"/>
</dbReference>
<keyword evidence="3 6" id="KW-0812">Transmembrane</keyword>
<feature type="transmembrane region" description="Helical" evidence="6">
    <location>
        <begin position="363"/>
        <end position="380"/>
    </location>
</feature>
<evidence type="ECO:0000313" key="7">
    <source>
        <dbReference type="EMBL" id="REL25242.1"/>
    </source>
</evidence>
<feature type="transmembrane region" description="Helical" evidence="6">
    <location>
        <begin position="427"/>
        <end position="449"/>
    </location>
</feature>
<dbReference type="RefSeq" id="WP_116006405.1">
    <property type="nucleotide sequence ID" value="NZ_QUOU01000001.1"/>
</dbReference>
<name>A0A3E0TM44_9GAMM</name>
<dbReference type="InterPro" id="IPR002528">
    <property type="entry name" value="MATE_fam"/>
</dbReference>
<dbReference type="PANTHER" id="PTHR42893:SF46">
    <property type="entry name" value="PROTEIN DETOXIFICATION 44, CHLOROPLASTIC"/>
    <property type="match status" value="1"/>
</dbReference>
<keyword evidence="4 6" id="KW-1133">Transmembrane helix</keyword>
<sequence length="459" mass="50470">MPIFEKHILKSLDRKIIALAVPMILSNITVPLLGLVDTAVIGHLPHAYYLGGSTVGAMIITFITWLCGFLRMSTTGLAAQALGRESHDEATIVLLRGLLVAGAIGLACILLQTPYFQLSLWLAGGSEQVQFYAKQYMDIRVWGLPAALANIVMLGWLLGQHQAKAVMWLLILINSINLSLDLLFVLAFGWQVQGVAAATLVAEYSGLIAGLSFILRRYYQRNIGLLANRALLSKVLNISQLGDYFKLNRDILIRTLCLEVCFVFMTFQGARLGDNIVAANAILMNFLLLISFGLDGIANAAEAMIGKAKGAGANHELSLILTRCTLWTIAFAVVYSLIFAVGGGWLISQITTIAEVSVEAEKYLGWIILLPVIGCWCYLYDGVYVGLTRADIMRNSMIIATFFVFFPLWLVFNEAFKQAALGFALNHALWLAFSGFMLARGATLGWHLYQRLLPQPITR</sequence>
<feature type="transmembrane region" description="Helical" evidence="6">
    <location>
        <begin position="48"/>
        <end position="70"/>
    </location>
</feature>
<gene>
    <name evidence="7" type="ORF">DXX93_00820</name>
</gene>
<feature type="transmembrane region" description="Helical" evidence="6">
    <location>
        <begin position="139"/>
        <end position="158"/>
    </location>
</feature>
<dbReference type="Proteomes" id="UP000256478">
    <property type="component" value="Unassembled WGS sequence"/>
</dbReference>
<feature type="transmembrane region" description="Helical" evidence="6">
    <location>
        <begin position="16"/>
        <end position="36"/>
    </location>
</feature>
<feature type="transmembrane region" description="Helical" evidence="6">
    <location>
        <begin position="319"/>
        <end position="343"/>
    </location>
</feature>
<dbReference type="CDD" id="cd13136">
    <property type="entry name" value="MATE_DinF_like"/>
    <property type="match status" value="1"/>
</dbReference>
<protein>
    <submittedName>
        <fullName evidence="7">MATE family efflux transporter</fullName>
    </submittedName>
</protein>
<evidence type="ECO:0000256" key="6">
    <source>
        <dbReference type="SAM" id="Phobius"/>
    </source>
</evidence>
<accession>A0A3E0TM44</accession>
<proteinExistence type="inferred from homology"/>
<evidence type="ECO:0000256" key="4">
    <source>
        <dbReference type="ARBA" id="ARBA00022989"/>
    </source>
</evidence>
<dbReference type="AlphaFoldDB" id="A0A3E0TM44"/>
<feature type="transmembrane region" description="Helical" evidence="6">
    <location>
        <begin position="194"/>
        <end position="215"/>
    </location>
</feature>
<evidence type="ECO:0000256" key="1">
    <source>
        <dbReference type="ARBA" id="ARBA00004141"/>
    </source>
</evidence>
<dbReference type="InterPro" id="IPR044644">
    <property type="entry name" value="DinF-like"/>
</dbReference>
<dbReference type="NCBIfam" id="TIGR00797">
    <property type="entry name" value="matE"/>
    <property type="match status" value="1"/>
</dbReference>
<dbReference type="EMBL" id="QUOU01000001">
    <property type="protein sequence ID" value="REL25242.1"/>
    <property type="molecule type" value="Genomic_DNA"/>
</dbReference>
<comment type="similarity">
    <text evidence="2">Belongs to the multi antimicrobial extrusion (MATE) (TC 2.A.66.1) family.</text>
</comment>
<feature type="transmembrane region" description="Helical" evidence="6">
    <location>
        <begin position="392"/>
        <end position="412"/>
    </location>
</feature>
<evidence type="ECO:0000313" key="8">
    <source>
        <dbReference type="Proteomes" id="UP000256478"/>
    </source>
</evidence>
<keyword evidence="5 6" id="KW-0472">Membrane</keyword>
<organism evidence="7 8">
    <name type="scientific">Thalassotalea euphylliae</name>
    <dbReference type="NCBI Taxonomy" id="1655234"/>
    <lineage>
        <taxon>Bacteria</taxon>
        <taxon>Pseudomonadati</taxon>
        <taxon>Pseudomonadota</taxon>
        <taxon>Gammaproteobacteria</taxon>
        <taxon>Alteromonadales</taxon>
        <taxon>Colwelliaceae</taxon>
        <taxon>Thalassotalea</taxon>
    </lineage>
</organism>
<reference evidence="7 8" key="1">
    <citation type="submission" date="2018-08" db="EMBL/GenBank/DDBJ databases">
        <title>Thalassotalea euphylliae genome.</title>
        <authorList>
            <person name="Summers S."/>
            <person name="Rice S.A."/>
            <person name="Freckelton M.L."/>
            <person name="Nedved B.T."/>
            <person name="Hadfield M.G."/>
        </authorList>
    </citation>
    <scope>NUCLEOTIDE SEQUENCE [LARGE SCALE GENOMIC DNA]</scope>
    <source>
        <strain evidence="7 8">H1</strain>
    </source>
</reference>
<comment type="subcellular location">
    <subcellularLocation>
        <location evidence="1">Membrane</location>
        <topology evidence="1">Multi-pass membrane protein</topology>
    </subcellularLocation>
</comment>
<evidence type="ECO:0000256" key="2">
    <source>
        <dbReference type="ARBA" id="ARBA00010199"/>
    </source>
</evidence>
<dbReference type="GO" id="GO:0015297">
    <property type="term" value="F:antiporter activity"/>
    <property type="evidence" value="ECO:0007669"/>
    <property type="project" value="InterPro"/>
</dbReference>
<feature type="transmembrane region" description="Helical" evidence="6">
    <location>
        <begin position="251"/>
        <end position="270"/>
    </location>
</feature>
<feature type="transmembrane region" description="Helical" evidence="6">
    <location>
        <begin position="91"/>
        <end position="112"/>
    </location>
</feature>
<feature type="transmembrane region" description="Helical" evidence="6">
    <location>
        <begin position="165"/>
        <end position="188"/>
    </location>
</feature>
<comment type="caution">
    <text evidence="7">The sequence shown here is derived from an EMBL/GenBank/DDBJ whole genome shotgun (WGS) entry which is preliminary data.</text>
</comment>
<evidence type="ECO:0000256" key="5">
    <source>
        <dbReference type="ARBA" id="ARBA00023136"/>
    </source>
</evidence>
<evidence type="ECO:0000256" key="3">
    <source>
        <dbReference type="ARBA" id="ARBA00022692"/>
    </source>
</evidence>
<dbReference type="PANTHER" id="PTHR42893">
    <property type="entry name" value="PROTEIN DETOXIFICATION 44, CHLOROPLASTIC-RELATED"/>
    <property type="match status" value="1"/>
</dbReference>
<dbReference type="Pfam" id="PF01554">
    <property type="entry name" value="MatE"/>
    <property type="match status" value="2"/>
</dbReference>
<feature type="transmembrane region" description="Helical" evidence="6">
    <location>
        <begin position="276"/>
        <end position="298"/>
    </location>
</feature>